<keyword evidence="7" id="KW-1185">Reference proteome</keyword>
<dbReference type="Pfam" id="PF00437">
    <property type="entry name" value="T2SSE"/>
    <property type="match status" value="1"/>
</dbReference>
<dbReference type="PANTHER" id="PTHR30258">
    <property type="entry name" value="TYPE II SECRETION SYSTEM PROTEIN GSPE-RELATED"/>
    <property type="match status" value="1"/>
</dbReference>
<name>I9DQX6_9ALTE</name>
<evidence type="ECO:0000256" key="1">
    <source>
        <dbReference type="ARBA" id="ARBA00006611"/>
    </source>
</evidence>
<reference evidence="6 7" key="1">
    <citation type="journal article" date="2012" name="J. Bacteriol.">
        <title>Genome Sequence of Pectin-Degrading Alishewanella agri, Isolated from Landfill Soil.</title>
        <authorList>
            <person name="Kim J."/>
            <person name="Jung J."/>
            <person name="Sung J.S."/>
            <person name="Chun J."/>
            <person name="Park W."/>
        </authorList>
    </citation>
    <scope>NUCLEOTIDE SEQUENCE [LARGE SCALE GENOMIC DNA]</scope>
    <source>
        <strain evidence="6 7">BL06</strain>
    </source>
</reference>
<organism evidence="6 7">
    <name type="scientific">Alishewanella agri BL06</name>
    <dbReference type="NCBI Taxonomy" id="1195246"/>
    <lineage>
        <taxon>Bacteria</taxon>
        <taxon>Pseudomonadati</taxon>
        <taxon>Pseudomonadota</taxon>
        <taxon>Gammaproteobacteria</taxon>
        <taxon>Alteromonadales</taxon>
        <taxon>Alteromonadaceae</taxon>
        <taxon>Alishewanella</taxon>
    </lineage>
</organism>
<evidence type="ECO:0000313" key="6">
    <source>
        <dbReference type="EMBL" id="EIW88430.1"/>
    </source>
</evidence>
<proteinExistence type="inferred from homology"/>
<dbReference type="SUPFAM" id="SSF52540">
    <property type="entry name" value="P-loop containing nucleoside triphosphate hydrolases"/>
    <property type="match status" value="1"/>
</dbReference>
<dbReference type="PROSITE" id="PS00662">
    <property type="entry name" value="T2SP_E"/>
    <property type="match status" value="1"/>
</dbReference>
<dbReference type="Gene3D" id="3.40.50.300">
    <property type="entry name" value="P-loop containing nucleotide triphosphate hydrolases"/>
    <property type="match status" value="1"/>
</dbReference>
<sequence>MYEVDAEKQLYPAILAVPRQHFVADASREPLITGHSLPTQAAMQRLLSLIPPPHPDATVLHVGTGSGYIAAVLAQMASQVYALERDAAVAALASSRLATLHLNNVQVIHGDAEQDFGPLPPCKLILCTCQLRSFKYLEPLLTEHGFLVVLEDEQDGLSNLALYQKDNGNLQRRRNLGWIDFSRRLQQSIIDLGLADEQLIREASLEAKKLQKPLMQILSKKLNLDDQKLFSSLAKERQLPFKAFDELVNDIDASLFNLFSRTYLDRQRVLPLKYQQQQLLLVTDNPDVQIDELIGMNGSGGVACILVTPNDFKRLWSHLDMSKRGNDAMSQQRVQSDDSDTTDAPAQAADTINPYLVALYEAILLEAVSENASDIHLEFYNNAARVRLRVDGDLHDIPHFQFSLAEMAGLVNIIKIRSELNIAERRLPQGGRSQLKHGANTYDLRIQTQPSLHAEHVVIRLLKHTGRALTMQELGMSAKVAGYYHRLLNNPAGLVLVVGPTGSGKSTTLYAGLQELADDGTRKVITVEDPIEYSIDNIQQTRIRSEIGFDFPDALRAFVREDPDVILVGEIRDHPTALEAIRASQTGHLVLSTLHCNDAVDALQRLYDLNIHPNSLASELLAVIAQRLAKRICPHCKVAATPDPTILREVFPQGVPASFRCYEGQGCTHCHDRGTKGRTAVVEFMQVNADIRNAISRQPSITEIRWQALDAGLITMRDSALDLVINGVIPLSELPKILPQDRMAPEQRGGSRRS</sequence>
<protein>
    <recommendedName>
        <fullName evidence="5">Bacterial type II secretion system protein E domain-containing protein</fullName>
    </recommendedName>
</protein>
<dbReference type="STRING" id="1195246.AGRI_10813"/>
<evidence type="ECO:0000259" key="5">
    <source>
        <dbReference type="PROSITE" id="PS00662"/>
    </source>
</evidence>
<evidence type="ECO:0000256" key="3">
    <source>
        <dbReference type="ARBA" id="ARBA00022840"/>
    </source>
</evidence>
<dbReference type="EMBL" id="AKKU01000018">
    <property type="protein sequence ID" value="EIW88430.1"/>
    <property type="molecule type" value="Genomic_DNA"/>
</dbReference>
<dbReference type="Gene3D" id="3.40.50.150">
    <property type="entry name" value="Vaccinia Virus protein VP39"/>
    <property type="match status" value="1"/>
</dbReference>
<comment type="caution">
    <text evidence="6">The sequence shown here is derived from an EMBL/GenBank/DDBJ whole genome shotgun (WGS) entry which is preliminary data.</text>
</comment>
<keyword evidence="2" id="KW-0547">Nucleotide-binding</keyword>
<dbReference type="InterPro" id="IPR029063">
    <property type="entry name" value="SAM-dependent_MTases_sf"/>
</dbReference>
<comment type="similarity">
    <text evidence="1">Belongs to the GSP E family.</text>
</comment>
<dbReference type="SUPFAM" id="SSF160246">
    <property type="entry name" value="EspE N-terminal domain-like"/>
    <property type="match status" value="1"/>
</dbReference>
<evidence type="ECO:0000256" key="4">
    <source>
        <dbReference type="SAM" id="MobiDB-lite"/>
    </source>
</evidence>
<dbReference type="InterPro" id="IPR007831">
    <property type="entry name" value="T2SS_GspE_N"/>
</dbReference>
<accession>I9DQX6</accession>
<feature type="region of interest" description="Disordered" evidence="4">
    <location>
        <begin position="327"/>
        <end position="346"/>
    </location>
</feature>
<dbReference type="CDD" id="cd02440">
    <property type="entry name" value="AdoMet_MTases"/>
    <property type="match status" value="1"/>
</dbReference>
<dbReference type="SUPFAM" id="SSF53335">
    <property type="entry name" value="S-adenosyl-L-methionine-dependent methyltransferases"/>
    <property type="match status" value="1"/>
</dbReference>
<dbReference type="Pfam" id="PF01135">
    <property type="entry name" value="PCMT"/>
    <property type="match status" value="1"/>
</dbReference>
<gene>
    <name evidence="6" type="ORF">AGRI_10813</name>
</gene>
<dbReference type="RefSeq" id="WP_008984995.1">
    <property type="nucleotide sequence ID" value="NZ_AKKU01000018.1"/>
</dbReference>
<dbReference type="InterPro" id="IPR037257">
    <property type="entry name" value="T2SS_E_N_sf"/>
</dbReference>
<dbReference type="PATRIC" id="fig|1195246.3.peg.2145"/>
<dbReference type="AlphaFoldDB" id="I9DQX6"/>
<dbReference type="CDD" id="cd01129">
    <property type="entry name" value="PulE-GspE-like"/>
    <property type="match status" value="1"/>
</dbReference>
<feature type="domain" description="Bacterial type II secretion system protein E" evidence="5">
    <location>
        <begin position="559"/>
        <end position="573"/>
    </location>
</feature>
<dbReference type="PANTHER" id="PTHR30258:SF2">
    <property type="entry name" value="COMG OPERON PROTEIN 1"/>
    <property type="match status" value="1"/>
</dbReference>
<dbReference type="SMART" id="SM00382">
    <property type="entry name" value="AAA"/>
    <property type="match status" value="1"/>
</dbReference>
<dbReference type="eggNOG" id="COG2804">
    <property type="taxonomic scope" value="Bacteria"/>
</dbReference>
<dbReference type="InterPro" id="IPR001482">
    <property type="entry name" value="T2SS/T4SS_dom"/>
</dbReference>
<dbReference type="InterPro" id="IPR003593">
    <property type="entry name" value="AAA+_ATPase"/>
</dbReference>
<dbReference type="Proteomes" id="UP000035062">
    <property type="component" value="Unassembled WGS sequence"/>
</dbReference>
<dbReference type="Pfam" id="PF05157">
    <property type="entry name" value="MshEN"/>
    <property type="match status" value="1"/>
</dbReference>
<dbReference type="InterPro" id="IPR027417">
    <property type="entry name" value="P-loop_NTPase"/>
</dbReference>
<dbReference type="Gene3D" id="3.30.450.90">
    <property type="match status" value="1"/>
</dbReference>
<evidence type="ECO:0000313" key="7">
    <source>
        <dbReference type="Proteomes" id="UP000035062"/>
    </source>
</evidence>
<evidence type="ECO:0000256" key="2">
    <source>
        <dbReference type="ARBA" id="ARBA00022741"/>
    </source>
</evidence>
<dbReference type="GO" id="GO:0016887">
    <property type="term" value="F:ATP hydrolysis activity"/>
    <property type="evidence" value="ECO:0007669"/>
    <property type="project" value="TreeGrafter"/>
</dbReference>
<keyword evidence="3" id="KW-0067">ATP-binding</keyword>
<dbReference type="GO" id="GO:0005886">
    <property type="term" value="C:plasma membrane"/>
    <property type="evidence" value="ECO:0007669"/>
    <property type="project" value="TreeGrafter"/>
</dbReference>
<dbReference type="GO" id="GO:0005524">
    <property type="term" value="F:ATP binding"/>
    <property type="evidence" value="ECO:0007669"/>
    <property type="project" value="UniProtKB-KW"/>
</dbReference>